<proteinExistence type="predicted"/>
<name>A0A8E2JRS9_9PEZI</name>
<gene>
    <name evidence="1" type="ORF">AOQ84DRAFT_378316</name>
</gene>
<evidence type="ECO:0000313" key="2">
    <source>
        <dbReference type="Proteomes" id="UP000250140"/>
    </source>
</evidence>
<sequence>MVNKSRLKIIKTRPIEQGLNAFYSTFNLDYKDLGISNFFGALHYNIALDLIHAL</sequence>
<protein>
    <submittedName>
        <fullName evidence="1">Uncharacterized protein</fullName>
    </submittedName>
</protein>
<dbReference type="OrthoDB" id="5242955at2759"/>
<dbReference type="Proteomes" id="UP000250140">
    <property type="component" value="Unassembled WGS sequence"/>
</dbReference>
<keyword evidence="2" id="KW-1185">Reference proteome</keyword>
<accession>A0A8E2JRS9</accession>
<evidence type="ECO:0000313" key="1">
    <source>
        <dbReference type="EMBL" id="OCL06754.1"/>
    </source>
</evidence>
<dbReference type="EMBL" id="KV749986">
    <property type="protein sequence ID" value="OCL06754.1"/>
    <property type="molecule type" value="Genomic_DNA"/>
</dbReference>
<reference evidence="1 2" key="1">
    <citation type="journal article" date="2016" name="Nat. Commun.">
        <title>Ectomycorrhizal ecology is imprinted in the genome of the dominant symbiotic fungus Cenococcum geophilum.</title>
        <authorList>
            <consortium name="DOE Joint Genome Institute"/>
            <person name="Peter M."/>
            <person name="Kohler A."/>
            <person name="Ohm R.A."/>
            <person name="Kuo A."/>
            <person name="Krutzmann J."/>
            <person name="Morin E."/>
            <person name="Arend M."/>
            <person name="Barry K.W."/>
            <person name="Binder M."/>
            <person name="Choi C."/>
            <person name="Clum A."/>
            <person name="Copeland A."/>
            <person name="Grisel N."/>
            <person name="Haridas S."/>
            <person name="Kipfer T."/>
            <person name="LaButti K."/>
            <person name="Lindquist E."/>
            <person name="Lipzen A."/>
            <person name="Maire R."/>
            <person name="Meier B."/>
            <person name="Mihaltcheva S."/>
            <person name="Molinier V."/>
            <person name="Murat C."/>
            <person name="Poggeler S."/>
            <person name="Quandt C.A."/>
            <person name="Sperisen C."/>
            <person name="Tritt A."/>
            <person name="Tisserant E."/>
            <person name="Crous P.W."/>
            <person name="Henrissat B."/>
            <person name="Nehls U."/>
            <person name="Egli S."/>
            <person name="Spatafora J.W."/>
            <person name="Grigoriev I.V."/>
            <person name="Martin F.M."/>
        </authorList>
    </citation>
    <scope>NUCLEOTIDE SEQUENCE [LARGE SCALE GENOMIC DNA]</scope>
    <source>
        <strain evidence="1 2">CBS 207.34</strain>
    </source>
</reference>
<organism evidence="1 2">
    <name type="scientific">Glonium stellatum</name>
    <dbReference type="NCBI Taxonomy" id="574774"/>
    <lineage>
        <taxon>Eukaryota</taxon>
        <taxon>Fungi</taxon>
        <taxon>Dikarya</taxon>
        <taxon>Ascomycota</taxon>
        <taxon>Pezizomycotina</taxon>
        <taxon>Dothideomycetes</taxon>
        <taxon>Pleosporomycetidae</taxon>
        <taxon>Gloniales</taxon>
        <taxon>Gloniaceae</taxon>
        <taxon>Glonium</taxon>
    </lineage>
</organism>
<dbReference type="AlphaFoldDB" id="A0A8E2JRS9"/>